<dbReference type="AlphaFoldDB" id="A0A3P1C2Q3"/>
<proteinExistence type="predicted"/>
<organism evidence="2 3">
    <name type="scientific">Larkinella rosea</name>
    <dbReference type="NCBI Taxonomy" id="2025312"/>
    <lineage>
        <taxon>Bacteria</taxon>
        <taxon>Pseudomonadati</taxon>
        <taxon>Bacteroidota</taxon>
        <taxon>Cytophagia</taxon>
        <taxon>Cytophagales</taxon>
        <taxon>Spirosomataceae</taxon>
        <taxon>Larkinella</taxon>
    </lineage>
</organism>
<accession>A0A3P1C2Q3</accession>
<dbReference type="OrthoDB" id="939640at2"/>
<evidence type="ECO:0000313" key="2">
    <source>
        <dbReference type="EMBL" id="RRB07558.1"/>
    </source>
</evidence>
<gene>
    <name evidence="2" type="ORF">EHT25_07205</name>
</gene>
<protein>
    <submittedName>
        <fullName evidence="2">DUF3244 domain-containing protein</fullName>
    </submittedName>
</protein>
<dbReference type="EMBL" id="RQJO01000007">
    <property type="protein sequence ID" value="RRB07558.1"/>
    <property type="molecule type" value="Genomic_DNA"/>
</dbReference>
<keyword evidence="1" id="KW-0732">Signal</keyword>
<comment type="caution">
    <text evidence="2">The sequence shown here is derived from an EMBL/GenBank/DDBJ whole genome shotgun (WGS) entry which is preliminary data.</text>
</comment>
<feature type="chain" id="PRO_5017975982" evidence="1">
    <location>
        <begin position="30"/>
        <end position="235"/>
    </location>
</feature>
<dbReference type="Gene3D" id="2.60.40.3080">
    <property type="match status" value="1"/>
</dbReference>
<reference evidence="2 3" key="1">
    <citation type="submission" date="2018-11" db="EMBL/GenBank/DDBJ databases">
        <authorList>
            <person name="Zhou Z."/>
            <person name="Wang G."/>
        </authorList>
    </citation>
    <scope>NUCLEOTIDE SEQUENCE [LARGE SCALE GENOMIC DNA]</scope>
    <source>
        <strain evidence="2 3">KCTC52004</strain>
    </source>
</reference>
<name>A0A3P1C2Q3_9BACT</name>
<evidence type="ECO:0000313" key="3">
    <source>
        <dbReference type="Proteomes" id="UP000271925"/>
    </source>
</evidence>
<keyword evidence="3" id="KW-1185">Reference proteome</keyword>
<dbReference type="RefSeq" id="WP_124872741.1">
    <property type="nucleotide sequence ID" value="NZ_RQJO01000007.1"/>
</dbReference>
<dbReference type="Proteomes" id="UP000271925">
    <property type="component" value="Unassembled WGS sequence"/>
</dbReference>
<evidence type="ECO:0000256" key="1">
    <source>
        <dbReference type="SAM" id="SignalP"/>
    </source>
</evidence>
<feature type="signal peptide" evidence="1">
    <location>
        <begin position="1"/>
        <end position="29"/>
    </location>
</feature>
<sequence length="235" mass="27337">MKTVHLKTALTVRILLATFLLFTGLIASAQPDFHSGTDGEKGYWKIQTDYATRSTVIRFFNARNEPIYQETIQGKYVKLTKRNMRLFDEMLNRMVNSELLASQVKSYDLLASNDFQYSSAHSSNRYVPDEKPSEEFVPVENRLFIANPWVTNTAKLRVNFANPKAKKVQIELTDEESNVVYYNESSYLAGYNRYFDIRHLNSGKYRLKLKSPDETLNYLVTINKPYHEYTLKSIK</sequence>